<dbReference type="HOGENOM" id="CLU_006175_9_0_1"/>
<dbReference type="EnsemblMetazoa" id="HelroT71731">
    <property type="protein sequence ID" value="HelroP71731"/>
    <property type="gene ID" value="HelroG71731"/>
</dbReference>
<evidence type="ECO:0000259" key="1">
    <source>
        <dbReference type="Pfam" id="PF05699"/>
    </source>
</evidence>
<reference evidence="4" key="1">
    <citation type="submission" date="2012-12" db="EMBL/GenBank/DDBJ databases">
        <authorList>
            <person name="Hellsten U."/>
            <person name="Grimwood J."/>
            <person name="Chapman J.A."/>
            <person name="Shapiro H."/>
            <person name="Aerts A."/>
            <person name="Otillar R.P."/>
            <person name="Terry A.Y."/>
            <person name="Boore J.L."/>
            <person name="Simakov O."/>
            <person name="Marletaz F."/>
            <person name="Cho S.-J."/>
            <person name="Edsinger-Gonzales E."/>
            <person name="Havlak P."/>
            <person name="Kuo D.-H."/>
            <person name="Larsson T."/>
            <person name="Lv J."/>
            <person name="Arendt D."/>
            <person name="Savage R."/>
            <person name="Osoegawa K."/>
            <person name="de Jong P."/>
            <person name="Lindberg D.R."/>
            <person name="Seaver E.C."/>
            <person name="Weisblat D.A."/>
            <person name="Putnam N.H."/>
            <person name="Grigoriev I.V."/>
            <person name="Rokhsar D.S."/>
        </authorList>
    </citation>
    <scope>NUCLEOTIDE SEQUENCE</scope>
</reference>
<protein>
    <recommendedName>
        <fullName evidence="1">HAT C-terminal dimerisation domain-containing protein</fullName>
    </recommendedName>
</protein>
<evidence type="ECO:0000313" key="4">
    <source>
        <dbReference type="Proteomes" id="UP000015101"/>
    </source>
</evidence>
<dbReference type="InParanoid" id="T1G0Q7"/>
<dbReference type="EMBL" id="KB095812">
    <property type="protein sequence ID" value="ESO11747.1"/>
    <property type="molecule type" value="Genomic_DNA"/>
</dbReference>
<dbReference type="PANTHER" id="PTHR45749:SF35">
    <property type="entry name" value="AC-LIKE TRANSPOSASE-RELATED"/>
    <property type="match status" value="1"/>
</dbReference>
<dbReference type="InterPro" id="IPR008906">
    <property type="entry name" value="HATC_C_dom"/>
</dbReference>
<dbReference type="CTD" id="20214655"/>
<gene>
    <name evidence="3" type="primary">20214655</name>
    <name evidence="2" type="ORF">HELRODRAFT_71731</name>
</gene>
<keyword evidence="4" id="KW-1185">Reference proteome</keyword>
<dbReference type="EMBL" id="AMQM01002557">
    <property type="status" value="NOT_ANNOTATED_CDS"/>
    <property type="molecule type" value="Genomic_DNA"/>
</dbReference>
<reference evidence="3" key="3">
    <citation type="submission" date="2015-06" db="UniProtKB">
        <authorList>
            <consortium name="EnsemblMetazoa"/>
        </authorList>
    </citation>
    <scope>IDENTIFICATION</scope>
</reference>
<evidence type="ECO:0000313" key="3">
    <source>
        <dbReference type="EnsemblMetazoa" id="HelroP71731"/>
    </source>
</evidence>
<name>T1G0Q7_HELRO</name>
<dbReference type="KEGG" id="hro:HELRODRAFT_71731"/>
<evidence type="ECO:0000313" key="2">
    <source>
        <dbReference type="EMBL" id="ESO11747.1"/>
    </source>
</evidence>
<dbReference type="OrthoDB" id="10037933at2759"/>
<organism evidence="3 4">
    <name type="scientific">Helobdella robusta</name>
    <name type="common">Californian leech</name>
    <dbReference type="NCBI Taxonomy" id="6412"/>
    <lineage>
        <taxon>Eukaryota</taxon>
        <taxon>Metazoa</taxon>
        <taxon>Spiralia</taxon>
        <taxon>Lophotrochozoa</taxon>
        <taxon>Annelida</taxon>
        <taxon>Clitellata</taxon>
        <taxon>Hirudinea</taxon>
        <taxon>Rhynchobdellida</taxon>
        <taxon>Glossiphoniidae</taxon>
        <taxon>Helobdella</taxon>
    </lineage>
</organism>
<dbReference type="Pfam" id="PF05699">
    <property type="entry name" value="Dimer_Tnp_hAT"/>
    <property type="match status" value="1"/>
</dbReference>
<dbReference type="PANTHER" id="PTHR45749">
    <property type="match status" value="1"/>
</dbReference>
<dbReference type="STRING" id="6412.T1G0Q7"/>
<dbReference type="AlphaFoldDB" id="T1G0Q7"/>
<feature type="domain" description="HAT C-terminal dimerisation" evidence="1">
    <location>
        <begin position="6"/>
        <end position="57"/>
    </location>
</feature>
<dbReference type="RefSeq" id="XP_009010235.1">
    <property type="nucleotide sequence ID" value="XM_009011987.1"/>
</dbReference>
<dbReference type="GeneID" id="20214655"/>
<dbReference type="Proteomes" id="UP000015101">
    <property type="component" value="Unassembled WGS sequence"/>
</dbReference>
<accession>T1G0Q7</accession>
<sequence length="81" mass="9532">MLTLIYKNKLEEIYPYITTALRMFLTLPVTVSSGKRSFSKLKIIKNYMRSTMGQEHKRAFLVNFDDVINTFAAKKARKTYF</sequence>
<proteinExistence type="predicted"/>
<dbReference type="GO" id="GO:0046983">
    <property type="term" value="F:protein dimerization activity"/>
    <property type="evidence" value="ECO:0007669"/>
    <property type="project" value="InterPro"/>
</dbReference>
<reference evidence="2 4" key="2">
    <citation type="journal article" date="2013" name="Nature">
        <title>Insights into bilaterian evolution from three spiralian genomes.</title>
        <authorList>
            <person name="Simakov O."/>
            <person name="Marletaz F."/>
            <person name="Cho S.J."/>
            <person name="Edsinger-Gonzales E."/>
            <person name="Havlak P."/>
            <person name="Hellsten U."/>
            <person name="Kuo D.H."/>
            <person name="Larsson T."/>
            <person name="Lv J."/>
            <person name="Arendt D."/>
            <person name="Savage R."/>
            <person name="Osoegawa K."/>
            <person name="de Jong P."/>
            <person name="Grimwood J."/>
            <person name="Chapman J.A."/>
            <person name="Shapiro H."/>
            <person name="Aerts A."/>
            <person name="Otillar R.P."/>
            <person name="Terry A.Y."/>
            <person name="Boore J.L."/>
            <person name="Grigoriev I.V."/>
            <person name="Lindberg D.R."/>
            <person name="Seaver E.C."/>
            <person name="Weisblat D.A."/>
            <person name="Putnam N.H."/>
            <person name="Rokhsar D.S."/>
        </authorList>
    </citation>
    <scope>NUCLEOTIDE SEQUENCE</scope>
</reference>